<evidence type="ECO:0000256" key="1">
    <source>
        <dbReference type="ARBA" id="ARBA00004123"/>
    </source>
</evidence>
<keyword evidence="6" id="KW-0156">Chromatin regulator</keyword>
<gene>
    <name evidence="12" type="ORF">M513_11069</name>
</gene>
<evidence type="ECO:0000313" key="12">
    <source>
        <dbReference type="EMBL" id="KFD48049.1"/>
    </source>
</evidence>
<keyword evidence="13" id="KW-1185">Reference proteome</keyword>
<dbReference type="SUPFAM" id="SSF50978">
    <property type="entry name" value="WD40 repeat-like"/>
    <property type="match status" value="1"/>
</dbReference>
<evidence type="ECO:0000313" key="13">
    <source>
        <dbReference type="Proteomes" id="UP000030764"/>
    </source>
</evidence>
<feature type="repeat" description="WD" evidence="9">
    <location>
        <begin position="61"/>
        <end position="92"/>
    </location>
</feature>
<evidence type="ECO:0000256" key="3">
    <source>
        <dbReference type="ARBA" id="ARBA00022574"/>
    </source>
</evidence>
<feature type="region of interest" description="Disordered" evidence="10">
    <location>
        <begin position="421"/>
        <end position="449"/>
    </location>
</feature>
<evidence type="ECO:0000256" key="9">
    <source>
        <dbReference type="PROSITE-ProRule" id="PRU00221"/>
    </source>
</evidence>
<feature type="compositionally biased region" description="Low complexity" evidence="10">
    <location>
        <begin position="428"/>
        <end position="438"/>
    </location>
</feature>
<evidence type="ECO:0000259" key="11">
    <source>
        <dbReference type="Pfam" id="PF24105"/>
    </source>
</evidence>
<evidence type="ECO:0000256" key="2">
    <source>
        <dbReference type="ARBA" id="ARBA00007306"/>
    </source>
</evidence>
<evidence type="ECO:0000256" key="8">
    <source>
        <dbReference type="ARBA" id="ARBA00023242"/>
    </source>
</evidence>
<dbReference type="Gene3D" id="2.130.10.10">
    <property type="entry name" value="YVTN repeat-like/Quinoprotein amine dehydrogenase"/>
    <property type="match status" value="3"/>
</dbReference>
<comment type="subcellular location">
    <subcellularLocation>
        <location evidence="1">Nucleus</location>
    </subcellularLocation>
</comment>
<dbReference type="GO" id="GO:0033186">
    <property type="term" value="C:CAF-1 complex"/>
    <property type="evidence" value="ECO:0007669"/>
    <property type="project" value="TreeGrafter"/>
</dbReference>
<dbReference type="PANTHER" id="PTHR15271:SF4">
    <property type="entry name" value="CHROMATIN ASSEMBLY FACTOR 1 SUBUNIT B"/>
    <property type="match status" value="1"/>
</dbReference>
<evidence type="ECO:0000256" key="5">
    <source>
        <dbReference type="ARBA" id="ARBA00022763"/>
    </source>
</evidence>
<accession>A0A085LSV3</accession>
<sequence length="549" mass="60481">MKAFIPSTEFYKGASILSVDFHRGCSSYKVATGAINFDVRIWELQIGDAEESMSVKQCSNLKRHNSSVNIVRFSHSGKFLASGDSVGCVHVWTYAERKNNDHKKAAAPSGSEPSADDEPRWFVMKSLFCEVVSVQSLIKDVTDLSWSSSDDLLATTSMNGSVILWYTRTGLPCRAWQCGSAWGLGVSCHPGGQLAVTMVDNGSLSIFNKANVKNRVLSHCLLPTGVDGKLEKLSLFDHDDSSAFKMSPSFSPDGNVLVVPNGKIREKEDKAFRYASYMWQMPNLRTPCYILPSPERTTSVRFCPVTFKLRKCKEESMAKLDYKFVFAIICESKVFLYDTEHMRPIGCISNCHSAPLTDVTFSDDGRFLVTSSIDGHLSFISFSKDELGVPMDSACWTASKEVTDKEQNITYCITSCKSIDRSTDAGPSSSVVIASDSDSSTDDENGFSEVNPSQIKKTAGGNEVRTQSDASEIQIVERTGDSIRREQHGVDHSCLQNVKVRRISLQPVEGSEFRKTGCLVTGFGIFIIDLGFTALARAKAVNPRSIMKL</sequence>
<keyword evidence="5" id="KW-0227">DNA damage</keyword>
<keyword evidence="7" id="KW-0234">DNA repair</keyword>
<dbReference type="SMART" id="SM00320">
    <property type="entry name" value="WD40"/>
    <property type="match status" value="5"/>
</dbReference>
<dbReference type="EMBL" id="KL363305">
    <property type="protein sequence ID" value="KFD48049.1"/>
    <property type="molecule type" value="Genomic_DNA"/>
</dbReference>
<feature type="domain" description="CAF1B/HIR1 beta-propeller" evidence="11">
    <location>
        <begin position="1"/>
        <end position="387"/>
    </location>
</feature>
<keyword evidence="8" id="KW-0539">Nucleus</keyword>
<dbReference type="Pfam" id="PF24105">
    <property type="entry name" value="Beta-prop_CAF1B_HIR1"/>
    <property type="match status" value="1"/>
</dbReference>
<dbReference type="InterPro" id="IPR001680">
    <property type="entry name" value="WD40_rpt"/>
</dbReference>
<dbReference type="InterPro" id="IPR045145">
    <property type="entry name" value="PTHR15271"/>
</dbReference>
<comment type="similarity">
    <text evidence="2">Belongs to the WD repeat HIR1 family.</text>
</comment>
<keyword evidence="4" id="KW-0677">Repeat</keyword>
<evidence type="ECO:0000256" key="6">
    <source>
        <dbReference type="ARBA" id="ARBA00022853"/>
    </source>
</evidence>
<organism evidence="12 13">
    <name type="scientific">Trichuris suis</name>
    <name type="common">pig whipworm</name>
    <dbReference type="NCBI Taxonomy" id="68888"/>
    <lineage>
        <taxon>Eukaryota</taxon>
        <taxon>Metazoa</taxon>
        <taxon>Ecdysozoa</taxon>
        <taxon>Nematoda</taxon>
        <taxon>Enoplea</taxon>
        <taxon>Dorylaimia</taxon>
        <taxon>Trichinellida</taxon>
        <taxon>Trichuridae</taxon>
        <taxon>Trichuris</taxon>
    </lineage>
</organism>
<keyword evidence="3 9" id="KW-0853">WD repeat</keyword>
<dbReference type="AlphaFoldDB" id="A0A085LSV3"/>
<evidence type="ECO:0000256" key="10">
    <source>
        <dbReference type="SAM" id="MobiDB-lite"/>
    </source>
</evidence>
<dbReference type="GO" id="GO:0006335">
    <property type="term" value="P:DNA replication-dependent chromatin assembly"/>
    <property type="evidence" value="ECO:0007669"/>
    <property type="project" value="InterPro"/>
</dbReference>
<dbReference type="InterPro" id="IPR055410">
    <property type="entry name" value="Beta-prop_CAF1B_HIR1"/>
</dbReference>
<dbReference type="InterPro" id="IPR015943">
    <property type="entry name" value="WD40/YVTN_repeat-like_dom_sf"/>
</dbReference>
<name>A0A085LSV3_9BILA</name>
<proteinExistence type="inferred from homology"/>
<dbReference type="GO" id="GO:0005634">
    <property type="term" value="C:nucleus"/>
    <property type="evidence" value="ECO:0007669"/>
    <property type="project" value="UniProtKB-SubCell"/>
</dbReference>
<dbReference type="GO" id="GO:0006281">
    <property type="term" value="P:DNA repair"/>
    <property type="evidence" value="ECO:0007669"/>
    <property type="project" value="UniProtKB-KW"/>
</dbReference>
<dbReference type="PANTHER" id="PTHR15271">
    <property type="entry name" value="CHROMATIN ASSEMBLY FACTOR 1 SUBUNIT B"/>
    <property type="match status" value="1"/>
</dbReference>
<dbReference type="PROSITE" id="PS50082">
    <property type="entry name" value="WD_REPEATS_2"/>
    <property type="match status" value="1"/>
</dbReference>
<dbReference type="InterPro" id="IPR036322">
    <property type="entry name" value="WD40_repeat_dom_sf"/>
</dbReference>
<dbReference type="Proteomes" id="UP000030764">
    <property type="component" value="Unassembled WGS sequence"/>
</dbReference>
<reference evidence="12 13" key="1">
    <citation type="journal article" date="2014" name="Nat. Genet.">
        <title>Genome and transcriptome of the porcine whipworm Trichuris suis.</title>
        <authorList>
            <person name="Jex A.R."/>
            <person name="Nejsum P."/>
            <person name="Schwarz E.M."/>
            <person name="Hu L."/>
            <person name="Young N.D."/>
            <person name="Hall R.S."/>
            <person name="Korhonen P.K."/>
            <person name="Liao S."/>
            <person name="Thamsborg S."/>
            <person name="Xia J."/>
            <person name="Xu P."/>
            <person name="Wang S."/>
            <person name="Scheerlinck J.P."/>
            <person name="Hofmann A."/>
            <person name="Sternberg P.W."/>
            <person name="Wang J."/>
            <person name="Gasser R.B."/>
        </authorList>
    </citation>
    <scope>NUCLEOTIDE SEQUENCE [LARGE SCALE GENOMIC DNA]</scope>
    <source>
        <strain evidence="12">DCEP-RM93M</strain>
    </source>
</reference>
<evidence type="ECO:0000256" key="7">
    <source>
        <dbReference type="ARBA" id="ARBA00023204"/>
    </source>
</evidence>
<evidence type="ECO:0000256" key="4">
    <source>
        <dbReference type="ARBA" id="ARBA00022737"/>
    </source>
</evidence>
<dbReference type="GO" id="GO:0006334">
    <property type="term" value="P:nucleosome assembly"/>
    <property type="evidence" value="ECO:0007669"/>
    <property type="project" value="TreeGrafter"/>
</dbReference>
<protein>
    <recommendedName>
        <fullName evidence="11">CAF1B/HIR1 beta-propeller domain-containing protein</fullName>
    </recommendedName>
</protein>